<reference evidence="9 10" key="1">
    <citation type="submission" date="2020-04" db="EMBL/GenBank/DDBJ databases">
        <authorList>
            <person name="Laetsch R D."/>
            <person name="Stevens L."/>
            <person name="Kumar S."/>
            <person name="Blaxter L. M."/>
        </authorList>
    </citation>
    <scope>NUCLEOTIDE SEQUENCE [LARGE SCALE GENOMIC DNA]</scope>
</reference>
<sequence>MEETMRFIISAAKMANREIGEFEQKMAAKGESSSFQLDAMKAVRVKLEECLDWQTRGYPPVPATASNNAPKREISTQTVRKRMKNRETFTEPLETTDAEAQVFVNLTDSEECSMELCDSDDEGRNGAERNMNRSFENYEERAQKPYVVLPPQSRYSPERSPRSRQHQRHDEHRFYSTSSSHRTTPDGILIPFCPRERKIREHFNNVPNRNTCRYCGNRWHDSAKCHVITCICQRLEVLREKGICYKCGGHHRMVDENDCYKPVRCFVCGKKHIIRKTPIRVLKKWIVVLVYSISLYLIGLVFSTDAGLYWFEMFDDYSGFSSVCTAIVEVVVVVYVYGAANFSNDIRETLGEPRAMLSAWLGGTSPYFVWNWRLITPTIGLLGETVELKLGKFPNYRRTTKGKEQVFRICNGKNAKKCGYWEYVDTKQKNEYAAKTSRKNGNTLVLKQVSPDDEGVYISKQATISLVVELPMVGKK</sequence>
<dbReference type="SUPFAM" id="SSF161070">
    <property type="entry name" value="SNF-like"/>
    <property type="match status" value="1"/>
</dbReference>
<feature type="region of interest" description="Disordered" evidence="7">
    <location>
        <begin position="148"/>
        <end position="183"/>
    </location>
</feature>
<dbReference type="PROSITE" id="PS50267">
    <property type="entry name" value="NA_NEUROTRAN_SYMP_3"/>
    <property type="match status" value="1"/>
</dbReference>
<keyword evidence="4" id="KW-0769">Symport</keyword>
<protein>
    <submittedName>
        <fullName evidence="9">Uncharacterized protein</fullName>
    </submittedName>
</protein>
<accession>A0A8S1FCI8</accession>
<dbReference type="Proteomes" id="UP000494206">
    <property type="component" value="Unassembled WGS sequence"/>
</dbReference>
<evidence type="ECO:0000256" key="3">
    <source>
        <dbReference type="ARBA" id="ARBA00022692"/>
    </source>
</evidence>
<evidence type="ECO:0000256" key="6">
    <source>
        <dbReference type="ARBA" id="ARBA00023136"/>
    </source>
</evidence>
<dbReference type="InterPro" id="IPR037272">
    <property type="entry name" value="SNS_sf"/>
</dbReference>
<evidence type="ECO:0000256" key="4">
    <source>
        <dbReference type="ARBA" id="ARBA00022847"/>
    </source>
</evidence>
<dbReference type="GO" id="GO:0005332">
    <property type="term" value="F:gamma-aminobutyric acid:sodium:chloride symporter activity"/>
    <property type="evidence" value="ECO:0007669"/>
    <property type="project" value="TreeGrafter"/>
</dbReference>
<dbReference type="GO" id="GO:0005886">
    <property type="term" value="C:plasma membrane"/>
    <property type="evidence" value="ECO:0007669"/>
    <property type="project" value="TreeGrafter"/>
</dbReference>
<dbReference type="EMBL" id="CADEPM010000012">
    <property type="protein sequence ID" value="CAB3410978.1"/>
    <property type="molecule type" value="Genomic_DNA"/>
</dbReference>
<comment type="subcellular location">
    <subcellularLocation>
        <location evidence="1">Membrane</location>
        <topology evidence="1">Multi-pass membrane protein</topology>
    </subcellularLocation>
</comment>
<name>A0A8S1FCI8_9PELO</name>
<proteinExistence type="predicted"/>
<keyword evidence="5 8" id="KW-1133">Transmembrane helix</keyword>
<feature type="transmembrane region" description="Helical" evidence="8">
    <location>
        <begin position="285"/>
        <end position="311"/>
    </location>
</feature>
<evidence type="ECO:0000313" key="9">
    <source>
        <dbReference type="EMBL" id="CAB3410978.1"/>
    </source>
</evidence>
<keyword evidence="2" id="KW-0813">Transport</keyword>
<keyword evidence="10" id="KW-1185">Reference proteome</keyword>
<evidence type="ECO:0000256" key="8">
    <source>
        <dbReference type="SAM" id="Phobius"/>
    </source>
</evidence>
<feature type="transmembrane region" description="Helical" evidence="8">
    <location>
        <begin position="317"/>
        <end position="337"/>
    </location>
</feature>
<keyword evidence="3 8" id="KW-0812">Transmembrane</keyword>
<dbReference type="InterPro" id="IPR000175">
    <property type="entry name" value="Na/ntran_symport"/>
</dbReference>
<dbReference type="PANTHER" id="PTHR11616">
    <property type="entry name" value="SODIUM/CHLORIDE DEPENDENT TRANSPORTER"/>
    <property type="match status" value="1"/>
</dbReference>
<evidence type="ECO:0000256" key="7">
    <source>
        <dbReference type="SAM" id="MobiDB-lite"/>
    </source>
</evidence>
<keyword evidence="6 8" id="KW-0472">Membrane</keyword>
<gene>
    <name evidence="9" type="ORF">CBOVIS_LOCUS12421</name>
</gene>
<dbReference type="OrthoDB" id="5781203at2759"/>
<dbReference type="AlphaFoldDB" id="A0A8S1FCI8"/>
<evidence type="ECO:0000256" key="2">
    <source>
        <dbReference type="ARBA" id="ARBA00022448"/>
    </source>
</evidence>
<comment type="caution">
    <text evidence="9">The sequence shown here is derived from an EMBL/GenBank/DDBJ whole genome shotgun (WGS) entry which is preliminary data.</text>
</comment>
<dbReference type="Pfam" id="PF00209">
    <property type="entry name" value="SNF"/>
    <property type="match status" value="1"/>
</dbReference>
<organism evidence="9 10">
    <name type="scientific">Caenorhabditis bovis</name>
    <dbReference type="NCBI Taxonomy" id="2654633"/>
    <lineage>
        <taxon>Eukaryota</taxon>
        <taxon>Metazoa</taxon>
        <taxon>Ecdysozoa</taxon>
        <taxon>Nematoda</taxon>
        <taxon>Chromadorea</taxon>
        <taxon>Rhabditida</taxon>
        <taxon>Rhabditina</taxon>
        <taxon>Rhabditomorpha</taxon>
        <taxon>Rhabditoidea</taxon>
        <taxon>Rhabditidae</taxon>
        <taxon>Peloderinae</taxon>
        <taxon>Caenorhabditis</taxon>
    </lineage>
</organism>
<evidence type="ECO:0000313" key="10">
    <source>
        <dbReference type="Proteomes" id="UP000494206"/>
    </source>
</evidence>
<dbReference type="PANTHER" id="PTHR11616:SF326">
    <property type="entry name" value="SODIUM-DEPENDENT TRANSPORTER SNF-5"/>
    <property type="match status" value="1"/>
</dbReference>
<evidence type="ECO:0000256" key="5">
    <source>
        <dbReference type="ARBA" id="ARBA00022989"/>
    </source>
</evidence>
<dbReference type="GO" id="GO:0043005">
    <property type="term" value="C:neuron projection"/>
    <property type="evidence" value="ECO:0007669"/>
    <property type="project" value="TreeGrafter"/>
</dbReference>
<evidence type="ECO:0000256" key="1">
    <source>
        <dbReference type="ARBA" id="ARBA00004141"/>
    </source>
</evidence>